<evidence type="ECO:0000256" key="1">
    <source>
        <dbReference type="SAM" id="MobiDB-lite"/>
    </source>
</evidence>
<name>A0A9P6WKL5_9ASCO</name>
<dbReference type="EMBL" id="PUHW01000116">
    <property type="protein sequence ID" value="KAG0688875.1"/>
    <property type="molecule type" value="Genomic_DNA"/>
</dbReference>
<feature type="compositionally biased region" description="Low complexity" evidence="1">
    <location>
        <begin position="48"/>
        <end position="71"/>
    </location>
</feature>
<gene>
    <name evidence="2" type="ORF">C6P40_000408</name>
</gene>
<evidence type="ECO:0000313" key="3">
    <source>
        <dbReference type="Proteomes" id="UP000697127"/>
    </source>
</evidence>
<reference evidence="2" key="1">
    <citation type="submission" date="2020-11" db="EMBL/GenBank/DDBJ databases">
        <title>Kefir isolates.</title>
        <authorList>
            <person name="Marcisauskas S."/>
            <person name="Kim Y."/>
            <person name="Blasche S."/>
        </authorList>
    </citation>
    <scope>NUCLEOTIDE SEQUENCE</scope>
    <source>
        <strain evidence="2">Olga-1</strain>
    </source>
</reference>
<feature type="region of interest" description="Disordered" evidence="1">
    <location>
        <begin position="1"/>
        <end position="72"/>
    </location>
</feature>
<accession>A0A9P6WKL5</accession>
<comment type="caution">
    <text evidence="2">The sequence shown here is derived from an EMBL/GenBank/DDBJ whole genome shotgun (WGS) entry which is preliminary data.</text>
</comment>
<dbReference type="AlphaFoldDB" id="A0A9P6WKL5"/>
<evidence type="ECO:0000313" key="2">
    <source>
        <dbReference type="EMBL" id="KAG0688875.1"/>
    </source>
</evidence>
<protein>
    <submittedName>
        <fullName evidence="2">Uncharacterized protein</fullName>
    </submittedName>
</protein>
<organism evidence="2 3">
    <name type="scientific">Pichia californica</name>
    <dbReference type="NCBI Taxonomy" id="460514"/>
    <lineage>
        <taxon>Eukaryota</taxon>
        <taxon>Fungi</taxon>
        <taxon>Dikarya</taxon>
        <taxon>Ascomycota</taxon>
        <taxon>Saccharomycotina</taxon>
        <taxon>Pichiomycetes</taxon>
        <taxon>Pichiales</taxon>
        <taxon>Pichiaceae</taxon>
        <taxon>Pichia</taxon>
    </lineage>
</organism>
<proteinExistence type="predicted"/>
<sequence>MKTPSPRKQQHGLKRLPSTPLSPLKRDHHRRRKLNTETAILTQAPDLTANKNNAPSTATSATSATSESSHTTARRLYLQQFQIERLSSVVSFLEQERKLTK</sequence>
<dbReference type="Proteomes" id="UP000697127">
    <property type="component" value="Unassembled WGS sequence"/>
</dbReference>
<keyword evidence="3" id="KW-1185">Reference proteome</keyword>